<dbReference type="OMA" id="KLPTHYH"/>
<dbReference type="InterPro" id="IPR025574">
    <property type="entry name" value="Nucleoporin_FG_rpt"/>
</dbReference>
<evidence type="ECO:0000256" key="5">
    <source>
        <dbReference type="ARBA" id="ARBA00023010"/>
    </source>
</evidence>
<dbReference type="InterPro" id="IPR024882">
    <property type="entry name" value="NUP58/p45/49"/>
</dbReference>
<keyword evidence="2" id="KW-0813">Transport</keyword>
<feature type="compositionally biased region" description="Low complexity" evidence="8">
    <location>
        <begin position="60"/>
        <end position="85"/>
    </location>
</feature>
<keyword evidence="7" id="KW-0539">Nucleus</keyword>
<evidence type="ECO:0000256" key="8">
    <source>
        <dbReference type="SAM" id="MobiDB-lite"/>
    </source>
</evidence>
<accession>A0A0B1PFR3</accession>
<proteinExistence type="predicted"/>
<dbReference type="Pfam" id="PF21121">
    <property type="entry name" value="Nup49_C"/>
    <property type="match status" value="1"/>
</dbReference>
<dbReference type="GO" id="GO:0005643">
    <property type="term" value="C:nuclear pore"/>
    <property type="evidence" value="ECO:0007669"/>
    <property type="project" value="UniProtKB-SubCell"/>
</dbReference>
<gene>
    <name evidence="9" type="ORF">EV44_g0867</name>
</gene>
<keyword evidence="6" id="KW-0906">Nuclear pore complex</keyword>
<dbReference type="HOGENOM" id="CLU_027081_1_0_1"/>
<dbReference type="PANTHER" id="PTHR13437">
    <property type="entry name" value="NUCLEOPORIN P58/P45 NUCLEOPORIN-LIKE PROTEIN 1"/>
    <property type="match status" value="1"/>
</dbReference>
<dbReference type="Proteomes" id="UP000030854">
    <property type="component" value="Unassembled WGS sequence"/>
</dbReference>
<dbReference type="AlphaFoldDB" id="A0A0B1PFR3"/>
<feature type="compositionally biased region" description="Polar residues" evidence="8">
    <location>
        <begin position="95"/>
        <end position="127"/>
    </location>
</feature>
<dbReference type="Gene3D" id="6.10.140.1350">
    <property type="match status" value="1"/>
</dbReference>
<feature type="region of interest" description="Disordered" evidence="8">
    <location>
        <begin position="27"/>
        <end position="162"/>
    </location>
</feature>
<dbReference type="GO" id="GO:0017056">
    <property type="term" value="F:structural constituent of nuclear pore"/>
    <property type="evidence" value="ECO:0007669"/>
    <property type="project" value="InterPro"/>
</dbReference>
<comment type="caution">
    <text evidence="9">The sequence shown here is derived from an EMBL/GenBank/DDBJ whole genome shotgun (WGS) entry which is preliminary data.</text>
</comment>
<evidence type="ECO:0000256" key="2">
    <source>
        <dbReference type="ARBA" id="ARBA00022448"/>
    </source>
</evidence>
<evidence type="ECO:0000256" key="7">
    <source>
        <dbReference type="ARBA" id="ARBA00023242"/>
    </source>
</evidence>
<keyword evidence="5" id="KW-0811">Translocation</keyword>
<evidence type="ECO:0000313" key="10">
    <source>
        <dbReference type="Proteomes" id="UP000030854"/>
    </source>
</evidence>
<dbReference type="GO" id="GO:0015031">
    <property type="term" value="P:protein transport"/>
    <property type="evidence" value="ECO:0007669"/>
    <property type="project" value="UniProtKB-KW"/>
</dbReference>
<feature type="compositionally biased region" description="Low complexity" evidence="8">
    <location>
        <begin position="128"/>
        <end position="162"/>
    </location>
</feature>
<keyword evidence="4" id="KW-0653">Protein transport</keyword>
<evidence type="ECO:0000256" key="1">
    <source>
        <dbReference type="ARBA" id="ARBA00004567"/>
    </source>
</evidence>
<dbReference type="STRING" id="52586.A0A0B1PFR3"/>
<dbReference type="PANTHER" id="PTHR13437:SF2">
    <property type="entry name" value="NUCLEOPORIN P58_P45"/>
    <property type="match status" value="1"/>
</dbReference>
<evidence type="ECO:0000313" key="9">
    <source>
        <dbReference type="EMBL" id="KHJ35711.1"/>
    </source>
</evidence>
<name>A0A0B1PFR3_UNCNE</name>
<keyword evidence="3" id="KW-0509">mRNA transport</keyword>
<dbReference type="OrthoDB" id="2538017at2759"/>
<dbReference type="Pfam" id="PF13634">
    <property type="entry name" value="Nucleoporin_FG"/>
    <property type="match status" value="2"/>
</dbReference>
<sequence>MFGSTISQPANTGGLFGAATATTTAPQNGGLFGSNSSTQVPTQVGGFGSSKSLPGNVFGQSVSVSSQAQSSGPNPTATLNPPTTASFGSVAPALTTGSFTTPGQQSTATSGGLFGQANQNQGTFGTFGSQNNPLQPQQPTTSTGLFGNSSINGSSNNQSLNQQSQTIPGVLIDASNVRGTTRYNDLKDELQKQLLEVDTMIEAQIQLKNQCDAIMPAHEVQLSQIPDDVEFCRRKRIGVDNTADADIHAISEVQKLIKRDAEAAKLSFAAIDMLRLPPQYHIPGVLSQKTNKSDDSGYENIVEFFSQTADELSAKLTIFKKYLGEIEQHLRGVEVNSAHQINVLVAKKKGNLPAEESSFDQLACVLRDFETGLLTVAGKVGETRKGVTTLQLNQFRPTINNS</sequence>
<feature type="compositionally biased region" description="Polar residues" evidence="8">
    <location>
        <begin position="33"/>
        <end position="42"/>
    </location>
</feature>
<evidence type="ECO:0000256" key="3">
    <source>
        <dbReference type="ARBA" id="ARBA00022816"/>
    </source>
</evidence>
<evidence type="ECO:0000256" key="4">
    <source>
        <dbReference type="ARBA" id="ARBA00022927"/>
    </source>
</evidence>
<organism evidence="9 10">
    <name type="scientific">Uncinula necator</name>
    <name type="common">Grape powdery mildew</name>
    <dbReference type="NCBI Taxonomy" id="52586"/>
    <lineage>
        <taxon>Eukaryota</taxon>
        <taxon>Fungi</taxon>
        <taxon>Dikarya</taxon>
        <taxon>Ascomycota</taxon>
        <taxon>Pezizomycotina</taxon>
        <taxon>Leotiomycetes</taxon>
        <taxon>Erysiphales</taxon>
        <taxon>Erysiphaceae</taxon>
        <taxon>Erysiphe</taxon>
    </lineage>
</organism>
<reference evidence="9 10" key="1">
    <citation type="journal article" date="2014" name="BMC Genomics">
        <title>Adaptive genomic structural variation in the grape powdery mildew pathogen, Erysiphe necator.</title>
        <authorList>
            <person name="Jones L."/>
            <person name="Riaz S."/>
            <person name="Morales-Cruz A."/>
            <person name="Amrine K.C."/>
            <person name="McGuire B."/>
            <person name="Gubler W.D."/>
            <person name="Walker M.A."/>
            <person name="Cantu D."/>
        </authorList>
    </citation>
    <scope>NUCLEOTIDE SEQUENCE [LARGE SCALE GENOMIC DNA]</scope>
    <source>
        <strain evidence="10">c</strain>
    </source>
</reference>
<comment type="subcellular location">
    <subcellularLocation>
        <location evidence="1">Nucleus</location>
        <location evidence="1">Nuclear pore complex</location>
    </subcellularLocation>
</comment>
<protein>
    <submittedName>
        <fullName evidence="9">Putative nucleoporin nup49 nsp49 protein</fullName>
    </submittedName>
</protein>
<dbReference type="GO" id="GO:0051028">
    <property type="term" value="P:mRNA transport"/>
    <property type="evidence" value="ECO:0007669"/>
    <property type="project" value="UniProtKB-KW"/>
</dbReference>
<dbReference type="GO" id="GO:0008139">
    <property type="term" value="F:nuclear localization sequence binding"/>
    <property type="evidence" value="ECO:0007669"/>
    <property type="project" value="InterPro"/>
</dbReference>
<evidence type="ECO:0000256" key="6">
    <source>
        <dbReference type="ARBA" id="ARBA00023132"/>
    </source>
</evidence>
<keyword evidence="10" id="KW-1185">Reference proteome</keyword>
<dbReference type="EMBL" id="JNVN01000293">
    <property type="protein sequence ID" value="KHJ35711.1"/>
    <property type="molecule type" value="Genomic_DNA"/>
</dbReference>